<organism evidence="1 2">
    <name type="scientific">Rossellomorea vietnamensis</name>
    <dbReference type="NCBI Taxonomy" id="218284"/>
    <lineage>
        <taxon>Bacteria</taxon>
        <taxon>Bacillati</taxon>
        <taxon>Bacillota</taxon>
        <taxon>Bacilli</taxon>
        <taxon>Bacillales</taxon>
        <taxon>Bacillaceae</taxon>
        <taxon>Rossellomorea</taxon>
    </lineage>
</organism>
<protein>
    <submittedName>
        <fullName evidence="1">Uncharacterized protein</fullName>
    </submittedName>
</protein>
<dbReference type="RefSeq" id="WP_160316906.1">
    <property type="nucleotide sequence ID" value="NZ_LIXZ01000032.1"/>
</dbReference>
<dbReference type="PATRIC" id="fig|218284.4.peg.2997"/>
<dbReference type="OrthoDB" id="9802848at2"/>
<sequence>INGILFVFDSKNNIPNFIKDNFKTIDSTKLQKLFNEKSKFSQISITNGSISKNEVSRSVFFADNLKNTAPQITDKYSFATTANGTIINMEDKVSKRYIGFRNSKVSDSSYQYSLSNFLKWLNFLEKKLTNTTTKAENIFSRYAPITKKPKDIKPILIQFNIDNLLNDSSPIELIKNAYEVNAVGDEWIVTLEFYGGIKKKLQVLFDFQKNRYYFVELDKIKITIEKEDNSISDYLNVKQAFQVVTNSPGYIYSHNFFFKVGIDKEKKELLPILKEFKLKEDILLTEKGPFVTRDEIMDEWDERSLFHLISNQGSILDSTDDQSKVIQKELEELDYIVCSDLGNEIADFIGIKDSDNRRKVYFIHCKATTEKKKLSASSFQEICGQIIKNLDYVHPLSAENPGIENWNSEWRGDKYKVKKSRMIKNKDKKTPEELWELIKDIKKDQEGEVYVWALIGNMFSLSKYRSISNHHTNKQYIPFHYILNNTWAAVQSAGAKFKVIFNKIE</sequence>
<evidence type="ECO:0000313" key="2">
    <source>
        <dbReference type="Proteomes" id="UP000050398"/>
    </source>
</evidence>
<accession>A0A0P6VXP8</accession>
<evidence type="ECO:0000313" key="1">
    <source>
        <dbReference type="EMBL" id="KPL57678.1"/>
    </source>
</evidence>
<dbReference type="Proteomes" id="UP000050398">
    <property type="component" value="Unassembled WGS sequence"/>
</dbReference>
<comment type="caution">
    <text evidence="1">The sequence shown here is derived from an EMBL/GenBank/DDBJ whole genome shotgun (WGS) entry which is preliminary data.</text>
</comment>
<gene>
    <name evidence="1" type="ORF">AM506_20960</name>
</gene>
<dbReference type="EMBL" id="LIXZ01000032">
    <property type="protein sequence ID" value="KPL57678.1"/>
    <property type="molecule type" value="Genomic_DNA"/>
</dbReference>
<dbReference type="AlphaFoldDB" id="A0A0P6VXP8"/>
<feature type="non-terminal residue" evidence="1">
    <location>
        <position position="1"/>
    </location>
</feature>
<proteinExistence type="predicted"/>
<name>A0A0P6VXP8_9BACI</name>
<reference evidence="1 2" key="1">
    <citation type="submission" date="2015-08" db="EMBL/GenBank/DDBJ databases">
        <title>Draft Genome Sequence of Bacillus vietnamensis UCD-SED5.</title>
        <authorList>
            <person name="Lee R.D."/>
            <person name="Jospin G."/>
            <person name="Lang J.M."/>
            <person name="Coil D.A."/>
            <person name="Eisen J.A."/>
        </authorList>
    </citation>
    <scope>NUCLEOTIDE SEQUENCE [LARGE SCALE GENOMIC DNA]</scope>
    <source>
        <strain evidence="1 2">UCD-SED5</strain>
    </source>
</reference>